<feature type="region of interest" description="Disordered" evidence="3">
    <location>
        <begin position="707"/>
        <end position="861"/>
    </location>
</feature>
<dbReference type="SUPFAM" id="SSF48452">
    <property type="entry name" value="TPR-like"/>
    <property type="match status" value="2"/>
</dbReference>
<sequence>MGTGTKFQSCLVKSKSTRLAENVCSAAVELWFTRDARSDSCDFYTGLALTASTESKALLLKPPPAGTRGSVFTTYVSSLSALQDALQKELDSYTNSPPPPAAPTAGGECPTTTDADLLQARIVIALISSLKGDWQSVLNVVPGEDEVGEGYTPSPGKSDYMDTMRIKALVLKGQALSHTTPDNSLSLQVHRAATRLLASFPNQKANPSLTAWAEKALGYYALATYHVWSEMHVSPSSPSSVASPSTPDGNEEAQGSDEGEGPVGVAIGQTIVDESTLANAFRNFHKFIAAPAGSRPAQGAEANRREVYRGYFKFISLLLLPQSHPSRPINPTTGTSRSTNLLKVGTKEELQEELKAISKVYETYLLSSLQFPKADEYHEVVGEWADQVVENWRVSGGSVEDAAPVVETLYRASKKTFHSPRILRHLFYTLTATGNFQDAIAALNTYLDLVQKAMDRISKGNEEKDFDTQRIIIQTAVEGIRVLCKFGVGGQKPMDIAAKLEKWVEEWRIREKDILAEVYRGIGMANAAFARQTPEGELRPAAQQAAADAFKKGLTYDPIDMQGWYGLALVESEMRSIDDATESARKGLGALKYHFVDNEDPDDVEGNARDYKRFAVPLLHLLALLMTARDDFENSEKVCKNAFDIVGEGREAVADLGVMDKVAIFELMMTQLAIVEAVEDSGTATSMAEQLLALYGMLFDGTHLVQRQHGDSQDNDGDVSPRPTTTMSRRSRLFGRNKKQFSSSHTSLPRQAQDPNSPPSQGGTIKRPKSGHKSLVGTSSVAPTITPKIQIIDAQGTSASPSEKSHRKLMRPSSVSGGTIRRMRSLSSLGRKHDPRTDDPPTPPLPSSTEASSLNFDTPSGSVNGKDPHLFHTLKNKLQNHHLIHSSVAGSVTSIPETVQADGAVESRREPIKVDAIPHNLPHQKLPYPLGALGRTISDDGQGHRTIRRPIQLPEPKLAVDEEQKQVLAVLRKAWICVAGLYRRAGCFGDALMATDEASSLVGKEGDGEADVLTERGFLASAQGRKALAAELFEQAIALDVDHPQAIIGISKLLLNVKDMDLEPDFVDSSASARPCSRGTDSSSGEGNEEANLNKLASRNRALGLLEKLVVSPRGWDLPDAWFLLADALEKAGEIERAKCALWRVVELEDGTGIRGWRVCGVGVV</sequence>
<feature type="region of interest" description="Disordered" evidence="3">
    <location>
        <begin position="89"/>
        <end position="110"/>
    </location>
</feature>
<dbReference type="InterPro" id="IPR019734">
    <property type="entry name" value="TPR_rpt"/>
</dbReference>
<dbReference type="Proteomes" id="UP000326924">
    <property type="component" value="Unassembled WGS sequence"/>
</dbReference>
<feature type="region of interest" description="Disordered" evidence="3">
    <location>
        <begin position="234"/>
        <end position="264"/>
    </location>
</feature>
<evidence type="ECO:0000256" key="1">
    <source>
        <dbReference type="ARBA" id="ARBA00002550"/>
    </source>
</evidence>
<dbReference type="PANTHER" id="PTHR23083">
    <property type="entry name" value="TETRATRICOPEPTIDE REPEAT PROTEIN, TPR"/>
    <property type="match status" value="1"/>
</dbReference>
<feature type="compositionally biased region" description="Low complexity" evidence="3">
    <location>
        <begin position="234"/>
        <end position="247"/>
    </location>
</feature>
<accession>A0A5J5EGS6</accession>
<feature type="compositionally biased region" description="Acidic residues" evidence="3">
    <location>
        <begin position="249"/>
        <end position="260"/>
    </location>
</feature>
<dbReference type="InterPro" id="IPR051722">
    <property type="entry name" value="Endocytosis_PI4K-reg_protein"/>
</dbReference>
<proteinExistence type="inferred from homology"/>
<dbReference type="SMART" id="SM00028">
    <property type="entry name" value="TPR"/>
    <property type="match status" value="4"/>
</dbReference>
<dbReference type="OrthoDB" id="29013at2759"/>
<name>A0A5J5EGS6_9PEZI</name>
<feature type="region of interest" description="Disordered" evidence="3">
    <location>
        <begin position="1066"/>
        <end position="1091"/>
    </location>
</feature>
<evidence type="ECO:0000256" key="3">
    <source>
        <dbReference type="SAM" id="MobiDB-lite"/>
    </source>
</evidence>
<evidence type="ECO:0008006" key="6">
    <source>
        <dbReference type="Google" id="ProtNLM"/>
    </source>
</evidence>
<protein>
    <recommendedName>
        <fullName evidence="6">Filamentation protein</fullName>
    </recommendedName>
</protein>
<reference evidence="4 5" key="1">
    <citation type="submission" date="2019-09" db="EMBL/GenBank/DDBJ databases">
        <title>Draft genome of the ectomycorrhizal ascomycete Sphaerosporella brunnea.</title>
        <authorList>
            <consortium name="DOE Joint Genome Institute"/>
            <person name="Benucci G.M."/>
            <person name="Marozzi G."/>
            <person name="Antonielli L."/>
            <person name="Sanchez S."/>
            <person name="Marco P."/>
            <person name="Wang X."/>
            <person name="Falini L.B."/>
            <person name="Barry K."/>
            <person name="Haridas S."/>
            <person name="Lipzen A."/>
            <person name="Labutti K."/>
            <person name="Grigoriev I.V."/>
            <person name="Murat C."/>
            <person name="Martin F."/>
            <person name="Albertini E."/>
            <person name="Donnini D."/>
            <person name="Bonito G."/>
        </authorList>
    </citation>
    <scope>NUCLEOTIDE SEQUENCE [LARGE SCALE GENOMIC DNA]</scope>
    <source>
        <strain evidence="4 5">Sb_GMNB300</strain>
    </source>
</reference>
<dbReference type="InParanoid" id="A0A5J5EGS6"/>
<evidence type="ECO:0000256" key="2">
    <source>
        <dbReference type="ARBA" id="ARBA00038251"/>
    </source>
</evidence>
<dbReference type="Gene3D" id="1.25.40.10">
    <property type="entry name" value="Tetratricopeptide repeat domain"/>
    <property type="match status" value="2"/>
</dbReference>
<keyword evidence="5" id="KW-1185">Reference proteome</keyword>
<comment type="caution">
    <text evidence="4">The sequence shown here is derived from an EMBL/GenBank/DDBJ whole genome shotgun (WGS) entry which is preliminary data.</text>
</comment>
<comment type="function">
    <text evidence="1">Involved in endocytosis.</text>
</comment>
<feature type="compositionally biased region" description="Basic residues" evidence="3">
    <location>
        <begin position="729"/>
        <end position="739"/>
    </location>
</feature>
<evidence type="ECO:0000313" key="4">
    <source>
        <dbReference type="EMBL" id="KAA8894461.1"/>
    </source>
</evidence>
<gene>
    <name evidence="4" type="ORF">FN846DRAFT_1000212</name>
</gene>
<dbReference type="InterPro" id="IPR011990">
    <property type="entry name" value="TPR-like_helical_dom_sf"/>
</dbReference>
<dbReference type="AlphaFoldDB" id="A0A5J5EGS6"/>
<organism evidence="4 5">
    <name type="scientific">Sphaerosporella brunnea</name>
    <dbReference type="NCBI Taxonomy" id="1250544"/>
    <lineage>
        <taxon>Eukaryota</taxon>
        <taxon>Fungi</taxon>
        <taxon>Dikarya</taxon>
        <taxon>Ascomycota</taxon>
        <taxon>Pezizomycotina</taxon>
        <taxon>Pezizomycetes</taxon>
        <taxon>Pezizales</taxon>
        <taxon>Pyronemataceae</taxon>
        <taxon>Sphaerosporella</taxon>
    </lineage>
</organism>
<dbReference type="PANTHER" id="PTHR23083:SF464">
    <property type="entry name" value="TETRATRICOPEPTIDE REPEAT DOMAIN 7, ISOFORM A"/>
    <property type="match status" value="1"/>
</dbReference>
<feature type="compositionally biased region" description="Polar residues" evidence="3">
    <location>
        <begin position="740"/>
        <end position="763"/>
    </location>
</feature>
<dbReference type="EMBL" id="VXIS01000338">
    <property type="protein sequence ID" value="KAA8894461.1"/>
    <property type="molecule type" value="Genomic_DNA"/>
</dbReference>
<evidence type="ECO:0000313" key="5">
    <source>
        <dbReference type="Proteomes" id="UP000326924"/>
    </source>
</evidence>
<comment type="similarity">
    <text evidence="2">Belongs to the YPP1 family.</text>
</comment>